<evidence type="ECO:0000256" key="4">
    <source>
        <dbReference type="ARBA" id="ARBA00023157"/>
    </source>
</evidence>
<dbReference type="Gene3D" id="2.40.10.10">
    <property type="entry name" value="Trypsin-like serine proteases"/>
    <property type="match status" value="1"/>
</dbReference>
<dbReference type="EMBL" id="OU896718">
    <property type="protein sequence ID" value="CAG9815770.1"/>
    <property type="molecule type" value="Genomic_DNA"/>
</dbReference>
<dbReference type="InterPro" id="IPR009003">
    <property type="entry name" value="Peptidase_S1_PA"/>
</dbReference>
<evidence type="ECO:0000259" key="5">
    <source>
        <dbReference type="PROSITE" id="PS50240"/>
    </source>
</evidence>
<evidence type="ECO:0000256" key="2">
    <source>
        <dbReference type="ARBA" id="ARBA00022801"/>
    </source>
</evidence>
<dbReference type="OrthoDB" id="6739012at2759"/>
<dbReference type="InterPro" id="IPR043504">
    <property type="entry name" value="Peptidase_S1_PA_chymotrypsin"/>
</dbReference>
<dbReference type="GO" id="GO:0006508">
    <property type="term" value="P:proteolysis"/>
    <property type="evidence" value="ECO:0007669"/>
    <property type="project" value="UniProtKB-KW"/>
</dbReference>
<dbReference type="Proteomes" id="UP001153737">
    <property type="component" value="Chromosome 12"/>
</dbReference>
<dbReference type="PROSITE" id="PS50240">
    <property type="entry name" value="TRYPSIN_DOM"/>
    <property type="match status" value="1"/>
</dbReference>
<feature type="domain" description="Peptidase S1" evidence="5">
    <location>
        <begin position="50"/>
        <end position="173"/>
    </location>
</feature>
<evidence type="ECO:0000313" key="6">
    <source>
        <dbReference type="EMBL" id="CAG9815770.1"/>
    </source>
</evidence>
<keyword evidence="1" id="KW-0645">Protease</keyword>
<reference evidence="6" key="2">
    <citation type="submission" date="2022-10" db="EMBL/GenBank/DDBJ databases">
        <authorList>
            <consortium name="ENA_rothamsted_submissions"/>
            <consortium name="culmorum"/>
            <person name="King R."/>
        </authorList>
    </citation>
    <scope>NUCLEOTIDE SEQUENCE</scope>
</reference>
<evidence type="ECO:0000256" key="3">
    <source>
        <dbReference type="ARBA" id="ARBA00022825"/>
    </source>
</evidence>
<dbReference type="InterPro" id="IPR001254">
    <property type="entry name" value="Trypsin_dom"/>
</dbReference>
<dbReference type="FunFam" id="2.40.10.10:FF:000068">
    <property type="entry name" value="transmembrane protease serine 2"/>
    <property type="match status" value="1"/>
</dbReference>
<dbReference type="SUPFAM" id="SSF50494">
    <property type="entry name" value="Trypsin-like serine proteases"/>
    <property type="match status" value="1"/>
</dbReference>
<dbReference type="GO" id="GO:0004252">
    <property type="term" value="F:serine-type endopeptidase activity"/>
    <property type="evidence" value="ECO:0007669"/>
    <property type="project" value="InterPro"/>
</dbReference>
<name>A0A9N9X1I4_PHACE</name>
<gene>
    <name evidence="6" type="ORF">PHAECO_LOCUS3098</name>
</gene>
<dbReference type="PANTHER" id="PTHR24276">
    <property type="entry name" value="POLYSERASE-RELATED"/>
    <property type="match status" value="1"/>
</dbReference>
<dbReference type="AlphaFoldDB" id="A0A9N9X1I4"/>
<dbReference type="PANTHER" id="PTHR24276:SF91">
    <property type="entry name" value="AT26814P-RELATED"/>
    <property type="match status" value="1"/>
</dbReference>
<organism evidence="6 7">
    <name type="scientific">Phaedon cochleariae</name>
    <name type="common">Mustard beetle</name>
    <dbReference type="NCBI Taxonomy" id="80249"/>
    <lineage>
        <taxon>Eukaryota</taxon>
        <taxon>Metazoa</taxon>
        <taxon>Ecdysozoa</taxon>
        <taxon>Arthropoda</taxon>
        <taxon>Hexapoda</taxon>
        <taxon>Insecta</taxon>
        <taxon>Pterygota</taxon>
        <taxon>Neoptera</taxon>
        <taxon>Endopterygota</taxon>
        <taxon>Coleoptera</taxon>
        <taxon>Polyphaga</taxon>
        <taxon>Cucujiformia</taxon>
        <taxon>Chrysomeloidea</taxon>
        <taxon>Chrysomelidae</taxon>
        <taxon>Chrysomelinae</taxon>
        <taxon>Chrysomelini</taxon>
        <taxon>Phaedon</taxon>
    </lineage>
</organism>
<keyword evidence="2" id="KW-0378">Hydrolase</keyword>
<proteinExistence type="predicted"/>
<dbReference type="InterPro" id="IPR050430">
    <property type="entry name" value="Peptidase_S1"/>
</dbReference>
<evidence type="ECO:0000256" key="1">
    <source>
        <dbReference type="ARBA" id="ARBA00022670"/>
    </source>
</evidence>
<keyword evidence="7" id="KW-1185">Reference proteome</keyword>
<keyword evidence="4" id="KW-1015">Disulfide bond</keyword>
<accession>A0A9N9X1I4</accession>
<sequence>MCRCDVSDRDDATHQQVNGVAMATLALDTSPRSTVISPSTLESLARLSIEEGGHDTNITRHRWQLSLQHNNDHFCGATLIASKWALTSAGCVQLHSTDLSVRAASNYVSSGGQLVDVQTVIVHPDYNAKTHDSDIALLEFVEEVDENITVNAWLPNTKEEQIQDGWDTDLTGK</sequence>
<evidence type="ECO:0000313" key="7">
    <source>
        <dbReference type="Proteomes" id="UP001153737"/>
    </source>
</evidence>
<dbReference type="Pfam" id="PF00089">
    <property type="entry name" value="Trypsin"/>
    <property type="match status" value="1"/>
</dbReference>
<reference evidence="6" key="1">
    <citation type="submission" date="2022-01" db="EMBL/GenBank/DDBJ databases">
        <authorList>
            <person name="King R."/>
        </authorList>
    </citation>
    <scope>NUCLEOTIDE SEQUENCE</scope>
</reference>
<protein>
    <recommendedName>
        <fullName evidence="5">Peptidase S1 domain-containing protein</fullName>
    </recommendedName>
</protein>
<keyword evidence="3" id="KW-0720">Serine protease</keyword>